<reference evidence="5 8" key="2">
    <citation type="submission" date="2020-08" db="EMBL/GenBank/DDBJ databases">
        <title>Genomic Encyclopedia of Type Strains, Phase IV (KMG-IV): sequencing the most valuable type-strain genomes for metagenomic binning, comparative biology and taxonomic classification.</title>
        <authorList>
            <person name="Goeker M."/>
        </authorList>
    </citation>
    <scope>NUCLEOTIDE SEQUENCE [LARGE SCALE GENOMIC DNA]</scope>
    <source>
        <strain evidence="5 8">DSM 19331</strain>
    </source>
</reference>
<feature type="transmembrane region" description="Helical" evidence="2">
    <location>
        <begin position="147"/>
        <end position="164"/>
    </location>
</feature>
<comment type="caution">
    <text evidence="5">The sequence shown here is derived from an EMBL/GenBank/DDBJ whole genome shotgun (WGS) entry which is preliminary data.</text>
</comment>
<feature type="compositionally biased region" description="Polar residues" evidence="1">
    <location>
        <begin position="119"/>
        <end position="129"/>
    </location>
</feature>
<name>A0A7W6BBN4_9HYPH</name>
<protein>
    <submittedName>
        <fullName evidence="6">Peptidoglycan-binding protein</fullName>
    </submittedName>
</protein>
<organism evidence="5 8">
    <name type="scientific">Rhizobium fabae</name>
    <dbReference type="NCBI Taxonomy" id="573179"/>
    <lineage>
        <taxon>Bacteria</taxon>
        <taxon>Pseudomonadati</taxon>
        <taxon>Pseudomonadota</taxon>
        <taxon>Alphaproteobacteria</taxon>
        <taxon>Hyphomicrobiales</taxon>
        <taxon>Rhizobiaceae</taxon>
        <taxon>Rhizobium/Agrobacterium group</taxon>
        <taxon>Rhizobium</taxon>
    </lineage>
</organism>
<evidence type="ECO:0000256" key="1">
    <source>
        <dbReference type="SAM" id="MobiDB-lite"/>
    </source>
</evidence>
<sequence length="195" mass="20365">MEIKAKFSASVVVCMLCAISTGQAYAEIRPVRDVQKALADQGFDAGTPDGIWGSKSVAALKGFQRAHRLAPSGVVTQDSLKALFPSSNADAQPAALPADVVAVPIMPSVDPKPEVLSSEPVSLSPQVSSPAPAIPVANRSGSKSGDSSGYLVVVFVILVALLFFRRKSRKSSVQPVRSKAGVKSGRPVDGRRVAR</sequence>
<evidence type="ECO:0000313" key="8">
    <source>
        <dbReference type="Proteomes" id="UP000545490"/>
    </source>
</evidence>
<feature type="signal peptide" evidence="3">
    <location>
        <begin position="1"/>
        <end position="26"/>
    </location>
</feature>
<keyword evidence="2" id="KW-1133">Transmembrane helix</keyword>
<dbReference type="Proteomes" id="UP000272004">
    <property type="component" value="Unassembled WGS sequence"/>
</dbReference>
<feature type="compositionally biased region" description="Basic and acidic residues" evidence="1">
    <location>
        <begin position="186"/>
        <end position="195"/>
    </location>
</feature>
<evidence type="ECO:0000313" key="5">
    <source>
        <dbReference type="EMBL" id="MBB3916199.1"/>
    </source>
</evidence>
<evidence type="ECO:0000256" key="2">
    <source>
        <dbReference type="SAM" id="Phobius"/>
    </source>
</evidence>
<proteinExistence type="predicted"/>
<dbReference type="EMBL" id="JACIDG010000008">
    <property type="protein sequence ID" value="MBB3916199.1"/>
    <property type="molecule type" value="Genomic_DNA"/>
</dbReference>
<feature type="domain" description="Peptidoglycan binding-like" evidence="4">
    <location>
        <begin position="31"/>
        <end position="83"/>
    </location>
</feature>
<gene>
    <name evidence="6" type="ORF">EFB14_20230</name>
    <name evidence="5" type="ORF">GGQ65_003499</name>
</gene>
<dbReference type="Proteomes" id="UP000545490">
    <property type="component" value="Unassembled WGS sequence"/>
</dbReference>
<keyword evidence="2" id="KW-0812">Transmembrane</keyword>
<keyword evidence="7" id="KW-1185">Reference proteome</keyword>
<dbReference type="Pfam" id="PF01471">
    <property type="entry name" value="PG_binding_1"/>
    <property type="match status" value="1"/>
</dbReference>
<feature type="region of interest" description="Disordered" evidence="1">
    <location>
        <begin position="174"/>
        <end position="195"/>
    </location>
</feature>
<keyword evidence="2" id="KW-0472">Membrane</keyword>
<dbReference type="Gene3D" id="1.10.101.10">
    <property type="entry name" value="PGBD-like superfamily/PGBD"/>
    <property type="match status" value="1"/>
</dbReference>
<evidence type="ECO:0000259" key="4">
    <source>
        <dbReference type="Pfam" id="PF01471"/>
    </source>
</evidence>
<dbReference type="AlphaFoldDB" id="A0A7W6BBN4"/>
<dbReference type="SUPFAM" id="SSF47090">
    <property type="entry name" value="PGBD-like"/>
    <property type="match status" value="1"/>
</dbReference>
<reference evidence="6 7" key="1">
    <citation type="submission" date="2018-11" db="EMBL/GenBank/DDBJ databases">
        <authorList>
            <person name="Huo Y."/>
        </authorList>
    </citation>
    <scope>NUCLEOTIDE SEQUENCE [LARGE SCALE GENOMIC DNA]</scope>
    <source>
        <strain evidence="6 7">CCBAU 33202</strain>
    </source>
</reference>
<dbReference type="RefSeq" id="WP_126828506.1">
    <property type="nucleotide sequence ID" value="NZ_JACIDG010000008.1"/>
</dbReference>
<feature type="chain" id="PRO_5030954237" evidence="3">
    <location>
        <begin position="27"/>
        <end position="195"/>
    </location>
</feature>
<dbReference type="InterPro" id="IPR036365">
    <property type="entry name" value="PGBD-like_sf"/>
</dbReference>
<evidence type="ECO:0000313" key="6">
    <source>
        <dbReference type="EMBL" id="RUM11191.1"/>
    </source>
</evidence>
<keyword evidence="3" id="KW-0732">Signal</keyword>
<evidence type="ECO:0000313" key="7">
    <source>
        <dbReference type="Proteomes" id="UP000272004"/>
    </source>
</evidence>
<dbReference type="InterPro" id="IPR002477">
    <property type="entry name" value="Peptidoglycan-bd-like"/>
</dbReference>
<dbReference type="EMBL" id="RJJU01000010">
    <property type="protein sequence ID" value="RUM11191.1"/>
    <property type="molecule type" value="Genomic_DNA"/>
</dbReference>
<feature type="region of interest" description="Disordered" evidence="1">
    <location>
        <begin position="114"/>
        <end position="145"/>
    </location>
</feature>
<dbReference type="InterPro" id="IPR036366">
    <property type="entry name" value="PGBDSf"/>
</dbReference>
<accession>A0A7W6BBN4</accession>
<evidence type="ECO:0000256" key="3">
    <source>
        <dbReference type="SAM" id="SignalP"/>
    </source>
</evidence>